<organism evidence="2 3">
    <name type="scientific">Branchiostoma belcheri</name>
    <name type="common">Amphioxus</name>
    <dbReference type="NCBI Taxonomy" id="7741"/>
    <lineage>
        <taxon>Eukaryota</taxon>
        <taxon>Metazoa</taxon>
        <taxon>Chordata</taxon>
        <taxon>Cephalochordata</taxon>
        <taxon>Leptocardii</taxon>
        <taxon>Amphioxiformes</taxon>
        <taxon>Branchiostomatidae</taxon>
        <taxon>Branchiostoma</taxon>
    </lineage>
</organism>
<sequence>MAAPPDNFGPPGAAFSPCCPPSIQSAVAAVSLRPSIQPAAAAVSLRPSIQPAAAAVSLRPSIQPAAASLCPSIQPAAASLCPSIQPAAVPCPPSMQCWPVAVPAPLCPQPGVSGPVTSNRVTVDLNEEGPLTPDQQAALCAMVKRQMVDKALYVKTGGKPLHFVQVPVSQKKSSEAAPSTLQKRAQRVSDFREKISGGSGEEQMAAELKRLSRDRLLQVLQEGGFAQIRIPDGHLLGAKSGLNLNWGQCRSLRRWMREYGVVVESEQTSRRIAADLLSATTVVAENLPFTTKDDDGTKRVEPRPCAFLSSLVAAVHDFLERSKKAGKLTWHRGGIPEIEIWLKIGGDHGGTTFKMAFQPLNIKHPNSKANTSVFCLFESKDSRENITTALARYKGDLKKLEEEMWKSEDGETYQVKILMTGDYAYMSTIYGISGAAGTYPCLWCKITKAGIDDPDNRTLRTSSRDLDNMGRRFSRDFIQRGQGRLRRAQDFRNIIAAPLFDIPLEQAIVPGLHISLGIFLRLYQEFEAAVQDLDLKVQAYLRMLVLSEPNNREEIMADQELGPFQRYVDAIDGAQKYRLEADELDQTIEEQEDQLAFLAYQMQVDDEMAEVVFAEAASMVSDLVRKRDSLRKKEEEILSKASVKPGKGPLASKLEPVMKTFKVRREMYHSRTFVGNHVNRMLHDKPIEDLTSSVVNTMVDLSHDIKEFMSHYRRDSKSVSIKMHLLEDHVVPCIRHWGFGLGFLAEQGIEEVHAQFNHISQSTRSIADPVARLKATLKAHLLKVSPDHTGKIPEPVKRKRTL</sequence>
<name>A0A6P4ZE40_BRABE</name>
<proteinExistence type="predicted"/>
<dbReference type="RefSeq" id="XP_019627911.1">
    <property type="nucleotide sequence ID" value="XM_019772352.1"/>
</dbReference>
<evidence type="ECO:0000313" key="3">
    <source>
        <dbReference type="RefSeq" id="XP_019627911.1"/>
    </source>
</evidence>
<protein>
    <submittedName>
        <fullName evidence="3">Uncharacterized protein LOC109472567</fullName>
    </submittedName>
</protein>
<keyword evidence="1" id="KW-0175">Coiled coil</keyword>
<dbReference type="Proteomes" id="UP000515135">
    <property type="component" value="Unplaced"/>
</dbReference>
<evidence type="ECO:0000313" key="2">
    <source>
        <dbReference type="Proteomes" id="UP000515135"/>
    </source>
</evidence>
<reference evidence="3" key="1">
    <citation type="submission" date="2025-08" db="UniProtKB">
        <authorList>
            <consortium name="RefSeq"/>
        </authorList>
    </citation>
    <scope>IDENTIFICATION</scope>
    <source>
        <tissue evidence="3">Gonad</tissue>
    </source>
</reference>
<dbReference type="InterPro" id="IPR009689">
    <property type="entry name" value="DUF1280"/>
</dbReference>
<dbReference type="PANTHER" id="PTHR31424">
    <property type="entry name" value="PROTEIN CBG23806"/>
    <property type="match status" value="1"/>
</dbReference>
<dbReference type="GeneID" id="109472567"/>
<dbReference type="KEGG" id="bbel:109472567"/>
<dbReference type="Pfam" id="PF06918">
    <property type="entry name" value="DUF1280"/>
    <property type="match status" value="1"/>
</dbReference>
<dbReference type="OrthoDB" id="10032694at2759"/>
<dbReference type="PANTHER" id="PTHR31424:SF6">
    <property type="match status" value="1"/>
</dbReference>
<gene>
    <name evidence="3" type="primary">LOC109472567</name>
</gene>
<dbReference type="AlphaFoldDB" id="A0A6P4ZE40"/>
<evidence type="ECO:0000256" key="1">
    <source>
        <dbReference type="SAM" id="Coils"/>
    </source>
</evidence>
<accession>A0A6P4ZE40</accession>
<keyword evidence="2" id="KW-1185">Reference proteome</keyword>
<feature type="coiled-coil region" evidence="1">
    <location>
        <begin position="383"/>
        <end position="410"/>
    </location>
</feature>
<feature type="coiled-coil region" evidence="1">
    <location>
        <begin position="574"/>
        <end position="601"/>
    </location>
</feature>